<dbReference type="Pfam" id="PF05119">
    <property type="entry name" value="Terminase_4"/>
    <property type="match status" value="1"/>
</dbReference>
<proteinExistence type="predicted"/>
<reference evidence="2" key="1">
    <citation type="submission" date="2022-05" db="EMBL/GenBank/DDBJ databases">
        <title>Novel bacterial taxa in a minimal lignocellulolytic consortium and its capacity to transform plastics disclosed by genome-resolved metagenomics.</title>
        <authorList>
            <person name="Rodriguez C.A.D."/>
            <person name="Diaz-Garcia L."/>
            <person name="Herrera K."/>
            <person name="Tarazona N.A."/>
            <person name="Sproer C."/>
            <person name="Overmann J."/>
            <person name="Jimenez D.J."/>
        </authorList>
    </citation>
    <scope>NUCLEOTIDE SEQUENCE</scope>
    <source>
        <strain evidence="2">MAG5</strain>
    </source>
</reference>
<feature type="region of interest" description="Disordered" evidence="1">
    <location>
        <begin position="106"/>
        <end position="126"/>
    </location>
</feature>
<name>A0A9J6ZEV5_9BACL</name>
<dbReference type="InterPro" id="IPR006448">
    <property type="entry name" value="Phage_term_ssu_P27"/>
</dbReference>
<protein>
    <submittedName>
        <fullName evidence="2">P27 family phage terminase small subunit</fullName>
    </submittedName>
</protein>
<sequence>MFKPKRDITSSIAKQMFTTLVNELEIDGNLSERTLMLVDNIVLLEQLKRAHIADIKKRGSVEYFKNGSQEMWRDNKSVDKVIKIVEQQRKLQAELKLTPASDRKVAGLVKSGDGDDKDKGDDFENF</sequence>
<feature type="compositionally biased region" description="Basic and acidic residues" evidence="1">
    <location>
        <begin position="112"/>
        <end position="126"/>
    </location>
</feature>
<organism evidence="2 3">
    <name type="scientific">Candidatus Pristimantibacillus lignocellulolyticus</name>
    <dbReference type="NCBI Taxonomy" id="2994561"/>
    <lineage>
        <taxon>Bacteria</taxon>
        <taxon>Bacillati</taxon>
        <taxon>Bacillota</taxon>
        <taxon>Bacilli</taxon>
        <taxon>Bacillales</taxon>
        <taxon>Paenibacillaceae</taxon>
        <taxon>Candidatus Pristimantibacillus</taxon>
    </lineage>
</organism>
<dbReference type="KEGG" id="plig:NAG76_22585"/>
<gene>
    <name evidence="2" type="ORF">NAG76_22585</name>
</gene>
<dbReference type="EMBL" id="CP097899">
    <property type="protein sequence ID" value="URN94567.1"/>
    <property type="molecule type" value="Genomic_DNA"/>
</dbReference>
<dbReference type="Proteomes" id="UP001056756">
    <property type="component" value="Chromosome"/>
</dbReference>
<evidence type="ECO:0000313" key="3">
    <source>
        <dbReference type="Proteomes" id="UP001056756"/>
    </source>
</evidence>
<evidence type="ECO:0000313" key="2">
    <source>
        <dbReference type="EMBL" id="URN94567.1"/>
    </source>
</evidence>
<dbReference type="AlphaFoldDB" id="A0A9J6ZEV5"/>
<accession>A0A9J6ZEV5</accession>
<evidence type="ECO:0000256" key="1">
    <source>
        <dbReference type="SAM" id="MobiDB-lite"/>
    </source>
</evidence>